<evidence type="ECO:0000313" key="5">
    <source>
        <dbReference type="Proteomes" id="UP000237749"/>
    </source>
</evidence>
<feature type="chain" id="PRO_5038829895" evidence="2">
    <location>
        <begin position="19"/>
        <end position="178"/>
    </location>
</feature>
<feature type="domain" description="GerMN" evidence="3">
    <location>
        <begin position="82"/>
        <end position="159"/>
    </location>
</feature>
<dbReference type="PROSITE" id="PS51257">
    <property type="entry name" value="PROKAR_LIPOPROTEIN"/>
    <property type="match status" value="1"/>
</dbReference>
<evidence type="ECO:0000313" key="4">
    <source>
        <dbReference type="EMBL" id="PPK75496.1"/>
    </source>
</evidence>
<feature type="region of interest" description="Disordered" evidence="1">
    <location>
        <begin position="24"/>
        <end position="49"/>
    </location>
</feature>
<name>A0A2S6HDH5_9FIRM</name>
<feature type="signal peptide" evidence="2">
    <location>
        <begin position="1"/>
        <end position="18"/>
    </location>
</feature>
<proteinExistence type="predicted"/>
<dbReference type="Pfam" id="PF10646">
    <property type="entry name" value="Germane"/>
    <property type="match status" value="1"/>
</dbReference>
<dbReference type="AlphaFoldDB" id="A0A2S6HDH5"/>
<organism evidence="4 5">
    <name type="scientific">Lacrimispora xylanisolvens</name>
    <dbReference type="NCBI Taxonomy" id="384636"/>
    <lineage>
        <taxon>Bacteria</taxon>
        <taxon>Bacillati</taxon>
        <taxon>Bacillota</taxon>
        <taxon>Clostridia</taxon>
        <taxon>Lachnospirales</taxon>
        <taxon>Lachnospiraceae</taxon>
        <taxon>Lacrimispora</taxon>
    </lineage>
</organism>
<comment type="caution">
    <text evidence="4">The sequence shown here is derived from an EMBL/GenBank/DDBJ whole genome shotgun (WGS) entry which is preliminary data.</text>
</comment>
<keyword evidence="5" id="KW-1185">Reference proteome</keyword>
<evidence type="ECO:0000256" key="1">
    <source>
        <dbReference type="SAM" id="MobiDB-lite"/>
    </source>
</evidence>
<dbReference type="Proteomes" id="UP000237749">
    <property type="component" value="Unassembled WGS sequence"/>
</dbReference>
<dbReference type="InterPro" id="IPR019606">
    <property type="entry name" value="GerMN"/>
</dbReference>
<dbReference type="SMART" id="SM00909">
    <property type="entry name" value="Germane"/>
    <property type="match status" value="1"/>
</dbReference>
<protein>
    <submittedName>
        <fullName evidence="4">Sporulation and spore germination protein</fullName>
    </submittedName>
</protein>
<keyword evidence="2" id="KW-0732">Signal</keyword>
<dbReference type="EMBL" id="PTJA01000020">
    <property type="protein sequence ID" value="PPK75496.1"/>
    <property type="molecule type" value="Genomic_DNA"/>
</dbReference>
<dbReference type="RefSeq" id="WP_104439686.1">
    <property type="nucleotide sequence ID" value="NZ_PTJA01000020.1"/>
</dbReference>
<reference evidence="4 5" key="1">
    <citation type="submission" date="2018-02" db="EMBL/GenBank/DDBJ databases">
        <title>Genomic Encyclopedia of Archaeal and Bacterial Type Strains, Phase II (KMG-II): from individual species to whole genera.</title>
        <authorList>
            <person name="Goeker M."/>
        </authorList>
    </citation>
    <scope>NUCLEOTIDE SEQUENCE [LARGE SCALE GENOMIC DNA]</scope>
    <source>
        <strain evidence="4 5">DSM 3808</strain>
    </source>
</reference>
<accession>A0A2S6HDH5</accession>
<sequence>MKKIILYLVSAMLMVSLAACTPTQPKMETTAPDPQVMASTGGASDKVPDPNAEPMEIISVYSKNENKTGLNQAMDAVDKLTADAIVSKLIEYGVLEDGTKVLKYDSANGIGTLDLSAVPQSGSGDDRLTITAIGNTFVENFELDKLKLLVNGKNYSSGSIKQGDNDYLEYVKNYKEIK</sequence>
<gene>
    <name evidence="4" type="ORF">BXY41_12030</name>
</gene>
<evidence type="ECO:0000256" key="2">
    <source>
        <dbReference type="SAM" id="SignalP"/>
    </source>
</evidence>
<evidence type="ECO:0000259" key="3">
    <source>
        <dbReference type="SMART" id="SM00909"/>
    </source>
</evidence>